<evidence type="ECO:0000259" key="1">
    <source>
        <dbReference type="Pfam" id="PF13456"/>
    </source>
</evidence>
<dbReference type="GO" id="GO:0004523">
    <property type="term" value="F:RNA-DNA hybrid ribonuclease activity"/>
    <property type="evidence" value="ECO:0007669"/>
    <property type="project" value="InterPro"/>
</dbReference>
<sequence>MLARNVLKDFTNVVTLKTICPPSNSNWIVAWKMVFHPDIMDPEHGEALAARLAIDLCSQYGWGNCIIEGDCLQVIQKLCSMQDDLSFVGNIIEDIKARSFSFDTMSFKFIRRTANLATHLIVREAFSVHKGMDSPSFL</sequence>
<dbReference type="AlphaFoldDB" id="A0AAW2L2Y9"/>
<proteinExistence type="predicted"/>
<dbReference type="Pfam" id="PF13456">
    <property type="entry name" value="RVT_3"/>
    <property type="match status" value="1"/>
</dbReference>
<dbReference type="InterPro" id="IPR002156">
    <property type="entry name" value="RNaseH_domain"/>
</dbReference>
<dbReference type="EMBL" id="JACGWJ010000026">
    <property type="protein sequence ID" value="KAL0313249.1"/>
    <property type="molecule type" value="Genomic_DNA"/>
</dbReference>
<dbReference type="PANTHER" id="PTHR47074:SF61">
    <property type="entry name" value="RNASE H TYPE-1 DOMAIN-CONTAINING PROTEIN"/>
    <property type="match status" value="1"/>
</dbReference>
<accession>A0AAW2L2Y9</accession>
<feature type="domain" description="RNase H type-1" evidence="1">
    <location>
        <begin position="23"/>
        <end position="124"/>
    </location>
</feature>
<reference evidence="2" key="2">
    <citation type="journal article" date="2024" name="Plant">
        <title>Genomic evolution and insights into agronomic trait innovations of Sesamum species.</title>
        <authorList>
            <person name="Miao H."/>
            <person name="Wang L."/>
            <person name="Qu L."/>
            <person name="Liu H."/>
            <person name="Sun Y."/>
            <person name="Le M."/>
            <person name="Wang Q."/>
            <person name="Wei S."/>
            <person name="Zheng Y."/>
            <person name="Lin W."/>
            <person name="Duan Y."/>
            <person name="Cao H."/>
            <person name="Xiong S."/>
            <person name="Wang X."/>
            <person name="Wei L."/>
            <person name="Li C."/>
            <person name="Ma Q."/>
            <person name="Ju M."/>
            <person name="Zhao R."/>
            <person name="Li G."/>
            <person name="Mu C."/>
            <person name="Tian Q."/>
            <person name="Mei H."/>
            <person name="Zhang T."/>
            <person name="Gao T."/>
            <person name="Zhang H."/>
        </authorList>
    </citation>
    <scope>NUCLEOTIDE SEQUENCE</scope>
    <source>
        <strain evidence="2">G02</strain>
    </source>
</reference>
<reference evidence="2" key="1">
    <citation type="submission" date="2020-06" db="EMBL/GenBank/DDBJ databases">
        <authorList>
            <person name="Li T."/>
            <person name="Hu X."/>
            <person name="Zhang T."/>
            <person name="Song X."/>
            <person name="Zhang H."/>
            <person name="Dai N."/>
            <person name="Sheng W."/>
            <person name="Hou X."/>
            <person name="Wei L."/>
        </authorList>
    </citation>
    <scope>NUCLEOTIDE SEQUENCE</scope>
    <source>
        <strain evidence="2">G02</strain>
        <tissue evidence="2">Leaf</tissue>
    </source>
</reference>
<gene>
    <name evidence="2" type="ORF">Sradi_5724200</name>
</gene>
<organism evidence="2">
    <name type="scientific">Sesamum radiatum</name>
    <name type="common">Black benniseed</name>
    <dbReference type="NCBI Taxonomy" id="300843"/>
    <lineage>
        <taxon>Eukaryota</taxon>
        <taxon>Viridiplantae</taxon>
        <taxon>Streptophyta</taxon>
        <taxon>Embryophyta</taxon>
        <taxon>Tracheophyta</taxon>
        <taxon>Spermatophyta</taxon>
        <taxon>Magnoliopsida</taxon>
        <taxon>eudicotyledons</taxon>
        <taxon>Gunneridae</taxon>
        <taxon>Pentapetalae</taxon>
        <taxon>asterids</taxon>
        <taxon>lamiids</taxon>
        <taxon>Lamiales</taxon>
        <taxon>Pedaliaceae</taxon>
        <taxon>Sesamum</taxon>
    </lineage>
</organism>
<name>A0AAW2L2Y9_SESRA</name>
<dbReference type="GO" id="GO:0003676">
    <property type="term" value="F:nucleic acid binding"/>
    <property type="evidence" value="ECO:0007669"/>
    <property type="project" value="InterPro"/>
</dbReference>
<dbReference type="PANTHER" id="PTHR47074">
    <property type="entry name" value="BNAC02G40300D PROTEIN"/>
    <property type="match status" value="1"/>
</dbReference>
<dbReference type="InterPro" id="IPR044730">
    <property type="entry name" value="RNase_H-like_dom_plant"/>
</dbReference>
<dbReference type="CDD" id="cd06222">
    <property type="entry name" value="RNase_H_like"/>
    <property type="match status" value="1"/>
</dbReference>
<evidence type="ECO:0000313" key="2">
    <source>
        <dbReference type="EMBL" id="KAL0313249.1"/>
    </source>
</evidence>
<comment type="caution">
    <text evidence="2">The sequence shown here is derived from an EMBL/GenBank/DDBJ whole genome shotgun (WGS) entry which is preliminary data.</text>
</comment>
<dbReference type="InterPro" id="IPR052929">
    <property type="entry name" value="RNase_H-like_EbsB-rel"/>
</dbReference>
<protein>
    <recommendedName>
        <fullName evidence="1">RNase H type-1 domain-containing protein</fullName>
    </recommendedName>
</protein>